<keyword evidence="3" id="KW-0862">Zinc</keyword>
<dbReference type="PANTHER" id="PTHR31973">
    <property type="entry name" value="POLYPROTEIN, PUTATIVE-RELATED"/>
    <property type="match status" value="1"/>
</dbReference>
<keyword evidence="8" id="KW-1185">Reference proteome</keyword>
<protein>
    <recommendedName>
        <fullName evidence="6">SWIM-type domain-containing protein</fullName>
    </recommendedName>
</protein>
<evidence type="ECO:0000256" key="2">
    <source>
        <dbReference type="ARBA" id="ARBA00022771"/>
    </source>
</evidence>
<feature type="region of interest" description="Disordered" evidence="5">
    <location>
        <begin position="1"/>
        <end position="43"/>
    </location>
</feature>
<feature type="domain" description="SWIM-type" evidence="6">
    <location>
        <begin position="526"/>
        <end position="558"/>
    </location>
</feature>
<comment type="caution">
    <text evidence="7">The sequence shown here is derived from an EMBL/GenBank/DDBJ whole genome shotgun (WGS) entry which is preliminary data.</text>
</comment>
<accession>A0A445FBU8</accession>
<feature type="compositionally biased region" description="Basic and acidic residues" evidence="5">
    <location>
        <begin position="76"/>
        <end position="88"/>
    </location>
</feature>
<proteinExistence type="predicted"/>
<evidence type="ECO:0000256" key="5">
    <source>
        <dbReference type="SAM" id="MobiDB-lite"/>
    </source>
</evidence>
<dbReference type="Pfam" id="PF03108">
    <property type="entry name" value="DBD_Tnp_Mut"/>
    <property type="match status" value="1"/>
</dbReference>
<keyword evidence="2 4" id="KW-0863">Zinc-finger</keyword>
<dbReference type="InterPro" id="IPR006564">
    <property type="entry name" value="Znf_PMZ"/>
</dbReference>
<dbReference type="Pfam" id="PF04434">
    <property type="entry name" value="SWIM"/>
    <property type="match status" value="1"/>
</dbReference>
<gene>
    <name evidence="7" type="ORF">D0Y65_050370</name>
</gene>
<feature type="region of interest" description="Disordered" evidence="5">
    <location>
        <begin position="590"/>
        <end position="629"/>
    </location>
</feature>
<feature type="compositionally biased region" description="Basic residues" evidence="5">
    <location>
        <begin position="604"/>
        <end position="616"/>
    </location>
</feature>
<dbReference type="Proteomes" id="UP000289340">
    <property type="component" value="Chromosome 19"/>
</dbReference>
<dbReference type="Pfam" id="PF10551">
    <property type="entry name" value="MULE"/>
    <property type="match status" value="1"/>
</dbReference>
<dbReference type="InterPro" id="IPR004332">
    <property type="entry name" value="Transposase_MuDR"/>
</dbReference>
<dbReference type="SMART" id="SM00575">
    <property type="entry name" value="ZnF_PMZ"/>
    <property type="match status" value="1"/>
</dbReference>
<sequence length="707" mass="81767">MDSSLFGKGRMVDIEVQTQSQVIQADSEGEADPTYSPSYLSGDDDIYLDDETLASFMSKKKAKASVQPPSDEDNEQSDKDSWHSEELKSPISTDDEDDEKVVFPIFNPNSTFGQVHLELGMEFENLDLFKDALRDYTIHLGREFVWKKNDRERVRAKCKEQESKKKWISKKLEAKIRQQPTITYIQVFDYLKEEFGVQINDTKLFRSLKEARQLVEGDVNQQYAKIWDYAHELLRSNPGSTTKIDCIPIPNAPPQFQRFYVCLEACKLGFKVGCRPFIGLDGCFLKGYYGGQLLVAVGQHANNHNYCIAYAIVDAENKDNWRWFLTLLRQDLGDCRQHGWNFMSDMQKGLIAAVHEVFPNAPHRYYAMHLWRNFIKQYKDLELRGVVWKCARATTPAQFNAVMERLKVKNEKAWHYLGKWPKEAWTKAYFSTECKTDNITNNVCEGFNASILKYRAKPILSLAEEIRCYIMRTMSSNKLKLLNRQGPLCPIQHSRLDKLKIESNKWTPHWTGDGKYEVHCNWRSHVKVDVEAQTCTCRFWELTGMPCEHAIACIAHQVRKSEDFCHGWLTMGSYNATYEHFIKPTQGEEYWEPTSYDRPTPAPIKRRPGRPKKQRRKDTTENPSQTTKLKRSYPIITCQRYGHQGHNTNGCFYPGVSRRPPNWIPLPPDEDVTPLMVSCPMPSSQLVMMTFMPTPRLPPSGHGQNQG</sequence>
<dbReference type="PROSITE" id="PS50966">
    <property type="entry name" value="ZF_SWIM"/>
    <property type="match status" value="1"/>
</dbReference>
<keyword evidence="1" id="KW-0479">Metal-binding</keyword>
<dbReference type="InterPro" id="IPR018289">
    <property type="entry name" value="MULE_transposase_dom"/>
</dbReference>
<dbReference type="PANTHER" id="PTHR31973:SF187">
    <property type="entry name" value="MUTATOR TRANSPOSASE MUDRA PROTEIN"/>
    <property type="match status" value="1"/>
</dbReference>
<evidence type="ECO:0000313" key="8">
    <source>
        <dbReference type="Proteomes" id="UP000289340"/>
    </source>
</evidence>
<organism evidence="7 8">
    <name type="scientific">Glycine soja</name>
    <name type="common">Wild soybean</name>
    <dbReference type="NCBI Taxonomy" id="3848"/>
    <lineage>
        <taxon>Eukaryota</taxon>
        <taxon>Viridiplantae</taxon>
        <taxon>Streptophyta</taxon>
        <taxon>Embryophyta</taxon>
        <taxon>Tracheophyta</taxon>
        <taxon>Spermatophyta</taxon>
        <taxon>Magnoliopsida</taxon>
        <taxon>eudicotyledons</taxon>
        <taxon>Gunneridae</taxon>
        <taxon>Pentapetalae</taxon>
        <taxon>rosids</taxon>
        <taxon>fabids</taxon>
        <taxon>Fabales</taxon>
        <taxon>Fabaceae</taxon>
        <taxon>Papilionoideae</taxon>
        <taxon>50 kb inversion clade</taxon>
        <taxon>NPAAA clade</taxon>
        <taxon>indigoferoid/millettioid clade</taxon>
        <taxon>Phaseoleae</taxon>
        <taxon>Glycine</taxon>
        <taxon>Glycine subgen. Soja</taxon>
    </lineage>
</organism>
<evidence type="ECO:0000256" key="3">
    <source>
        <dbReference type="ARBA" id="ARBA00022833"/>
    </source>
</evidence>
<feature type="region of interest" description="Disordered" evidence="5">
    <location>
        <begin position="58"/>
        <end position="95"/>
    </location>
</feature>
<dbReference type="InterPro" id="IPR007527">
    <property type="entry name" value="Znf_SWIM"/>
</dbReference>
<dbReference type="AlphaFoldDB" id="A0A445FBU8"/>
<evidence type="ECO:0000259" key="6">
    <source>
        <dbReference type="PROSITE" id="PS50966"/>
    </source>
</evidence>
<evidence type="ECO:0000256" key="1">
    <source>
        <dbReference type="ARBA" id="ARBA00022723"/>
    </source>
</evidence>
<dbReference type="EMBL" id="QZWG01000019">
    <property type="protein sequence ID" value="RZB46314.1"/>
    <property type="molecule type" value="Genomic_DNA"/>
</dbReference>
<name>A0A445FBU8_GLYSO</name>
<reference evidence="7 8" key="1">
    <citation type="submission" date="2018-09" db="EMBL/GenBank/DDBJ databases">
        <title>A high-quality reference genome of wild soybean provides a powerful tool to mine soybean genomes.</title>
        <authorList>
            <person name="Xie M."/>
            <person name="Chung C.Y.L."/>
            <person name="Li M.-W."/>
            <person name="Wong F.-L."/>
            <person name="Chan T.-F."/>
            <person name="Lam H.-M."/>
        </authorList>
    </citation>
    <scope>NUCLEOTIDE SEQUENCE [LARGE SCALE GENOMIC DNA]</scope>
    <source>
        <strain evidence="8">cv. W05</strain>
        <tissue evidence="7">Hypocotyl of etiolated seedlings</tissue>
    </source>
</reference>
<dbReference type="GO" id="GO:0008270">
    <property type="term" value="F:zinc ion binding"/>
    <property type="evidence" value="ECO:0007669"/>
    <property type="project" value="UniProtKB-KW"/>
</dbReference>
<evidence type="ECO:0000313" key="7">
    <source>
        <dbReference type="EMBL" id="RZB46314.1"/>
    </source>
</evidence>
<evidence type="ECO:0000256" key="4">
    <source>
        <dbReference type="PROSITE-ProRule" id="PRU00325"/>
    </source>
</evidence>